<name>A0A5C6DAB7_9BACT</name>
<reference evidence="1 2" key="1">
    <citation type="submission" date="2019-02" db="EMBL/GenBank/DDBJ databases">
        <title>Deep-cultivation of Planctomycetes and their phenomic and genomic characterization uncovers novel biology.</title>
        <authorList>
            <person name="Wiegand S."/>
            <person name="Jogler M."/>
            <person name="Boedeker C."/>
            <person name="Pinto D."/>
            <person name="Vollmers J."/>
            <person name="Rivas-Marin E."/>
            <person name="Kohn T."/>
            <person name="Peeters S.H."/>
            <person name="Heuer A."/>
            <person name="Rast P."/>
            <person name="Oberbeckmann S."/>
            <person name="Bunk B."/>
            <person name="Jeske O."/>
            <person name="Meyerdierks A."/>
            <person name="Storesund J.E."/>
            <person name="Kallscheuer N."/>
            <person name="Luecker S."/>
            <person name="Lage O.M."/>
            <person name="Pohl T."/>
            <person name="Merkel B.J."/>
            <person name="Hornburger P."/>
            <person name="Mueller R.-W."/>
            <person name="Bruemmer F."/>
            <person name="Labrenz M."/>
            <person name="Spormann A.M."/>
            <person name="Op Den Camp H."/>
            <person name="Overmann J."/>
            <person name="Amann R."/>
            <person name="Jetten M.S.M."/>
            <person name="Mascher T."/>
            <person name="Medema M.H."/>
            <person name="Devos D.P."/>
            <person name="Kaster A.-K."/>
            <person name="Ovreas L."/>
            <person name="Rohde M."/>
            <person name="Galperin M.Y."/>
            <person name="Jogler C."/>
        </authorList>
    </citation>
    <scope>NUCLEOTIDE SEQUENCE [LARGE SCALE GENOMIC DNA]</scope>
    <source>
        <strain evidence="1 2">Poly41</strain>
    </source>
</reference>
<evidence type="ECO:0000313" key="1">
    <source>
        <dbReference type="EMBL" id="TWU33840.1"/>
    </source>
</evidence>
<gene>
    <name evidence="1" type="ORF">Poly41_48390</name>
</gene>
<accession>A0A5C6DAB7</accession>
<keyword evidence="2" id="KW-1185">Reference proteome</keyword>
<comment type="caution">
    <text evidence="1">The sequence shown here is derived from an EMBL/GenBank/DDBJ whole genome shotgun (WGS) entry which is preliminary data.</text>
</comment>
<protein>
    <submittedName>
        <fullName evidence="1">Uncharacterized protein</fullName>
    </submittedName>
</protein>
<evidence type="ECO:0000313" key="2">
    <source>
        <dbReference type="Proteomes" id="UP000319143"/>
    </source>
</evidence>
<sequence>MNEGKTQRILHARPASQDCQLQAVNTVLAVMRNGMDDSIDSEINAATMIIFRQILT</sequence>
<dbReference type="EMBL" id="SJPV01000009">
    <property type="protein sequence ID" value="TWU33840.1"/>
    <property type="molecule type" value="Genomic_DNA"/>
</dbReference>
<proteinExistence type="predicted"/>
<dbReference type="Proteomes" id="UP000319143">
    <property type="component" value="Unassembled WGS sequence"/>
</dbReference>
<dbReference type="AlphaFoldDB" id="A0A5C6DAB7"/>
<organism evidence="1 2">
    <name type="scientific">Novipirellula artificiosorum</name>
    <dbReference type="NCBI Taxonomy" id="2528016"/>
    <lineage>
        <taxon>Bacteria</taxon>
        <taxon>Pseudomonadati</taxon>
        <taxon>Planctomycetota</taxon>
        <taxon>Planctomycetia</taxon>
        <taxon>Pirellulales</taxon>
        <taxon>Pirellulaceae</taxon>
        <taxon>Novipirellula</taxon>
    </lineage>
</organism>